<dbReference type="SMART" id="SM00382">
    <property type="entry name" value="AAA"/>
    <property type="match status" value="1"/>
</dbReference>
<dbReference type="InterPro" id="IPR003593">
    <property type="entry name" value="AAA+_ATPase"/>
</dbReference>
<gene>
    <name evidence="7" type="ordered locus">Pcar_0176</name>
</gene>
<reference evidence="7 8" key="2">
    <citation type="journal article" date="2012" name="BMC Genomics">
        <title>The genome of Pelobacter carbinolicus reveals surprising metabolic capabilities and physiological features.</title>
        <authorList>
            <person name="Aklujkar M."/>
            <person name="Haveman S.A."/>
            <person name="Didonato R.Jr."/>
            <person name="Chertkov O."/>
            <person name="Han C.S."/>
            <person name="Land M.L."/>
            <person name="Brown P."/>
            <person name="Lovley D.R."/>
        </authorList>
    </citation>
    <scope>NUCLEOTIDE SEQUENCE [LARGE SCALE GENOMIC DNA]</scope>
    <source>
        <strain evidence="8">DSM 2380 / NBRC 103641 / GraBd1</strain>
    </source>
</reference>
<protein>
    <submittedName>
        <fullName evidence="7">Sensor sigma-54-dependent transcriptional regulator, GAF and GAF domain-containing</fullName>
    </submittedName>
</protein>
<dbReference type="Pfam" id="PF25601">
    <property type="entry name" value="AAA_lid_14"/>
    <property type="match status" value="1"/>
</dbReference>
<dbReference type="STRING" id="338963.Pcar_0176"/>
<dbReference type="KEGG" id="pca:Pcar_0176"/>
<evidence type="ECO:0000256" key="2">
    <source>
        <dbReference type="ARBA" id="ARBA00022840"/>
    </source>
</evidence>
<dbReference type="PROSITE" id="PS00675">
    <property type="entry name" value="SIGMA54_INTERACT_1"/>
    <property type="match status" value="1"/>
</dbReference>
<evidence type="ECO:0000256" key="5">
    <source>
        <dbReference type="ARBA" id="ARBA00023163"/>
    </source>
</evidence>
<dbReference type="PANTHER" id="PTHR32071:SF121">
    <property type="entry name" value="SIGMA L-DEPENDENT TRANSCRIPTIONAL REGULATOR YQIR-RELATED"/>
    <property type="match status" value="1"/>
</dbReference>
<dbReference type="AlphaFoldDB" id="Q3A855"/>
<dbReference type="InterPro" id="IPR002078">
    <property type="entry name" value="Sigma_54_int"/>
</dbReference>
<evidence type="ECO:0000256" key="1">
    <source>
        <dbReference type="ARBA" id="ARBA00022741"/>
    </source>
</evidence>
<dbReference type="SUPFAM" id="SSF52540">
    <property type="entry name" value="P-loop containing nucleoside triphosphate hydrolases"/>
    <property type="match status" value="1"/>
</dbReference>
<dbReference type="Pfam" id="PF00158">
    <property type="entry name" value="Sigma54_activat"/>
    <property type="match status" value="1"/>
</dbReference>
<evidence type="ECO:0000256" key="4">
    <source>
        <dbReference type="ARBA" id="ARBA00023125"/>
    </source>
</evidence>
<dbReference type="InterPro" id="IPR058031">
    <property type="entry name" value="AAA_lid_NorR"/>
</dbReference>
<dbReference type="GO" id="GO:0006355">
    <property type="term" value="P:regulation of DNA-templated transcription"/>
    <property type="evidence" value="ECO:0007669"/>
    <property type="project" value="InterPro"/>
</dbReference>
<dbReference type="GO" id="GO:0005524">
    <property type="term" value="F:ATP binding"/>
    <property type="evidence" value="ECO:0007669"/>
    <property type="project" value="UniProtKB-KW"/>
</dbReference>
<dbReference type="eggNOG" id="COG3604">
    <property type="taxonomic scope" value="Bacteria"/>
</dbReference>
<reference evidence="8" key="1">
    <citation type="submission" date="2005-10" db="EMBL/GenBank/DDBJ databases">
        <title>Complete sequence of Pelobacter carbinolicus DSM 2380.</title>
        <authorList>
            <person name="Copeland A."/>
            <person name="Lucas S."/>
            <person name="Lapidus A."/>
            <person name="Barry K."/>
            <person name="Detter J.C."/>
            <person name="Glavina T."/>
            <person name="Hammon N."/>
            <person name="Israni S."/>
            <person name="Pitluck S."/>
            <person name="Chertkov O."/>
            <person name="Schmutz J."/>
            <person name="Larimer F."/>
            <person name="Land M."/>
            <person name="Kyrpides N."/>
            <person name="Ivanova N."/>
            <person name="Richardson P."/>
        </authorList>
    </citation>
    <scope>NUCLEOTIDE SEQUENCE [LARGE SCALE GENOMIC DNA]</scope>
    <source>
        <strain evidence="8">DSM 2380 / NBRC 103641 / GraBd1</strain>
    </source>
</reference>
<organism evidence="7 8">
    <name type="scientific">Syntrophotalea carbinolica (strain DSM 2380 / NBRC 103641 / GraBd1)</name>
    <name type="common">Pelobacter carbinolicus</name>
    <dbReference type="NCBI Taxonomy" id="338963"/>
    <lineage>
        <taxon>Bacteria</taxon>
        <taxon>Pseudomonadati</taxon>
        <taxon>Thermodesulfobacteriota</taxon>
        <taxon>Desulfuromonadia</taxon>
        <taxon>Desulfuromonadales</taxon>
        <taxon>Syntrophotaleaceae</taxon>
        <taxon>Syntrophotalea</taxon>
    </lineage>
</organism>
<dbReference type="InterPro" id="IPR003018">
    <property type="entry name" value="GAF"/>
</dbReference>
<evidence type="ECO:0000313" key="7">
    <source>
        <dbReference type="EMBL" id="ABA87437.1"/>
    </source>
</evidence>
<dbReference type="OrthoDB" id="9814761at2"/>
<dbReference type="PROSITE" id="PS50045">
    <property type="entry name" value="SIGMA54_INTERACT_4"/>
    <property type="match status" value="1"/>
</dbReference>
<dbReference type="eggNOG" id="COG2203">
    <property type="taxonomic scope" value="Bacteria"/>
</dbReference>
<keyword evidence="2" id="KW-0067">ATP-binding</keyword>
<dbReference type="EMBL" id="CP000142">
    <property type="protein sequence ID" value="ABA87437.1"/>
    <property type="molecule type" value="Genomic_DNA"/>
</dbReference>
<dbReference type="InterPro" id="IPR029016">
    <property type="entry name" value="GAF-like_dom_sf"/>
</dbReference>
<dbReference type="Pfam" id="PF01590">
    <property type="entry name" value="GAF"/>
    <property type="match status" value="1"/>
</dbReference>
<dbReference type="GO" id="GO:0003677">
    <property type="term" value="F:DNA binding"/>
    <property type="evidence" value="ECO:0007669"/>
    <property type="project" value="UniProtKB-KW"/>
</dbReference>
<dbReference type="RefSeq" id="WP_011339835.1">
    <property type="nucleotide sequence ID" value="NC_007498.2"/>
</dbReference>
<evidence type="ECO:0000256" key="3">
    <source>
        <dbReference type="ARBA" id="ARBA00023015"/>
    </source>
</evidence>
<keyword evidence="4" id="KW-0238">DNA-binding</keyword>
<dbReference type="InterPro" id="IPR025662">
    <property type="entry name" value="Sigma_54_int_dom_ATP-bd_1"/>
</dbReference>
<dbReference type="Gene3D" id="3.40.50.300">
    <property type="entry name" value="P-loop containing nucleotide triphosphate hydrolases"/>
    <property type="match status" value="1"/>
</dbReference>
<keyword evidence="5" id="KW-0804">Transcription</keyword>
<keyword evidence="8" id="KW-1185">Reference proteome</keyword>
<dbReference type="Gene3D" id="1.10.8.60">
    <property type="match status" value="1"/>
</dbReference>
<dbReference type="SUPFAM" id="SSF55781">
    <property type="entry name" value="GAF domain-like"/>
    <property type="match status" value="2"/>
</dbReference>
<dbReference type="NCBIfam" id="NF038230">
    <property type="entry name" value="Regu_Geo_Pelo"/>
    <property type="match status" value="1"/>
</dbReference>
<keyword evidence="3" id="KW-0805">Transcription regulation</keyword>
<dbReference type="Pfam" id="PF13185">
    <property type="entry name" value="GAF_2"/>
    <property type="match status" value="1"/>
</dbReference>
<dbReference type="Gene3D" id="3.30.450.40">
    <property type="match status" value="2"/>
</dbReference>
<evidence type="ECO:0000259" key="6">
    <source>
        <dbReference type="PROSITE" id="PS50045"/>
    </source>
</evidence>
<dbReference type="PANTHER" id="PTHR32071">
    <property type="entry name" value="TRANSCRIPTIONAL REGULATORY PROTEIN"/>
    <property type="match status" value="1"/>
</dbReference>
<dbReference type="CDD" id="cd00009">
    <property type="entry name" value="AAA"/>
    <property type="match status" value="1"/>
</dbReference>
<dbReference type="Proteomes" id="UP000002534">
    <property type="component" value="Chromosome"/>
</dbReference>
<name>Q3A855_SYNC1</name>
<dbReference type="SMART" id="SM00065">
    <property type="entry name" value="GAF"/>
    <property type="match status" value="2"/>
</dbReference>
<dbReference type="InterPro" id="IPR027417">
    <property type="entry name" value="P-loop_NTPase"/>
</dbReference>
<keyword evidence="1" id="KW-0547">Nucleotide-binding</keyword>
<dbReference type="HOGENOM" id="CLU_013774_0_0_7"/>
<proteinExistence type="predicted"/>
<evidence type="ECO:0000313" key="8">
    <source>
        <dbReference type="Proteomes" id="UP000002534"/>
    </source>
</evidence>
<sequence length="940" mass="105611">MDPFLNAQLKLLAEKINALGKESLDDILHALVKAVHLMTGRNTCRIYLEDLTSGALCGAMATGHRSDIVRDRSFPINNTEFPVSQVYHTHEDLQIADMKTADNLVVRQLAEDFNIRAACHLPLVHHGRAVGVLAVDSSRSGQVLTDAQIRQLRNFLDGVMANIDQARLYHQQLVLSRWVDEAKKKEAALCMVKSAVKLIDKLALAAVLVPTPLGPDSSEECLQILSSYAEELEDKQAYENQRLIHLGPGTSLLSRYINSTGVIVDDTLLEPLYFPTLSSEMLQKRYLTEELGLKSLYVVPRYDPRTRRVICLVNYYTRGTHRFSEFEKGLLEAHAEMAQRVIQEIGDEHVEIKVLSEINDLLHEKLEGLPSFLSRVLSKATELIGADTGSIALVRKDHNQSWLVVEEPDGKLVGAKSKQRLKKYIPPLRVGGTELPPEQRSLTGYVAHTGRSYMVADALEEIRTGGFYHEVTDIIKSELGVPVICDDEVIAVICMDSLRPYYFSDEHKRILQIISRMIARHISDLLYIEKLTGEVSRLGGDYGYKDPNVSSYKLGNIIGNSDKANDIVAFIQSITPPLFNRIAMWFNSDVQEATLGLPSILITGDTGSGKEFLFNNIYSRLNQMYQQNIDSKSELPVKKTNIAAYSGELTYSELFGHKRGAFTGAHADRKGILEEAHGGLVFLDEIGDADPKTQVQLLRFLDNGGFVRLGENHTRYARVLLVAATNKDLGQLIREGRFREDLYHRLSELAIEVPSLNERREDIPDLALHFLGKLHQVYKKPEETEQTAPILSRDAQLLLAQHHFVGNIRELRSILVRALFFRKGRNIEEADIARVLTSLGPRGEKHSAEELTSQVAQETLDRIVRGEDDFWSGLHAPFTEKRISRDVVTAVIELARERGAGSMPQIAEMLRACDNTNGNGDDKRLFYKFKNFLYKTIKIA</sequence>
<feature type="domain" description="Sigma-54 factor interaction" evidence="6">
    <location>
        <begin position="557"/>
        <end position="820"/>
    </location>
</feature>
<accession>Q3A855</accession>